<evidence type="ECO:0000259" key="8">
    <source>
        <dbReference type="Pfam" id="PF21982"/>
    </source>
</evidence>
<comment type="function">
    <text evidence="5">Modulates RecA activity.</text>
</comment>
<protein>
    <recommendedName>
        <fullName evidence="3 5">Regulatory protein RecX</fullName>
    </recommendedName>
</protein>
<gene>
    <name evidence="5" type="primary">recX</name>
    <name evidence="9" type="ORF">GH984_01335</name>
</gene>
<organism evidence="9 10">
    <name type="scientific">Spiribacter salilacus</name>
    <dbReference type="NCBI Taxonomy" id="2664894"/>
    <lineage>
        <taxon>Bacteria</taxon>
        <taxon>Pseudomonadati</taxon>
        <taxon>Pseudomonadota</taxon>
        <taxon>Gammaproteobacteria</taxon>
        <taxon>Chromatiales</taxon>
        <taxon>Ectothiorhodospiraceae</taxon>
        <taxon>Spiribacter</taxon>
    </lineage>
</organism>
<evidence type="ECO:0000256" key="3">
    <source>
        <dbReference type="ARBA" id="ARBA00018111"/>
    </source>
</evidence>
<dbReference type="GO" id="GO:0005737">
    <property type="term" value="C:cytoplasm"/>
    <property type="evidence" value="ECO:0007669"/>
    <property type="project" value="UniProtKB-SubCell"/>
</dbReference>
<keyword evidence="4 5" id="KW-0963">Cytoplasm</keyword>
<evidence type="ECO:0000259" key="7">
    <source>
        <dbReference type="Pfam" id="PF21981"/>
    </source>
</evidence>
<dbReference type="Pfam" id="PF02631">
    <property type="entry name" value="RecX_HTH2"/>
    <property type="match status" value="1"/>
</dbReference>
<dbReference type="RefSeq" id="WP_153718409.1">
    <property type="nucleotide sequence ID" value="NZ_WJPP01000001.1"/>
</dbReference>
<reference evidence="9 10" key="1">
    <citation type="submission" date="2019-11" db="EMBL/GenBank/DDBJ databases">
        <authorList>
            <person name="Zhang X.Y."/>
        </authorList>
    </citation>
    <scope>NUCLEOTIDE SEQUENCE [LARGE SCALE GENOMIC DNA]</scope>
    <source>
        <strain evidence="9 10">C176</strain>
    </source>
</reference>
<dbReference type="PANTHER" id="PTHR33602:SF1">
    <property type="entry name" value="REGULATORY PROTEIN RECX FAMILY PROTEIN"/>
    <property type="match status" value="1"/>
</dbReference>
<comment type="subcellular location">
    <subcellularLocation>
        <location evidence="1 5">Cytoplasm</location>
    </subcellularLocation>
</comment>
<dbReference type="Pfam" id="PF21982">
    <property type="entry name" value="RecX_HTH1"/>
    <property type="match status" value="1"/>
</dbReference>
<dbReference type="Gene3D" id="1.10.10.10">
    <property type="entry name" value="Winged helix-like DNA-binding domain superfamily/Winged helix DNA-binding domain"/>
    <property type="match status" value="3"/>
</dbReference>
<evidence type="ECO:0000256" key="4">
    <source>
        <dbReference type="ARBA" id="ARBA00022490"/>
    </source>
</evidence>
<comment type="similarity">
    <text evidence="2 5">Belongs to the RecX family.</text>
</comment>
<dbReference type="EMBL" id="WJPP01000001">
    <property type="protein sequence ID" value="MRH77354.1"/>
    <property type="molecule type" value="Genomic_DNA"/>
</dbReference>
<dbReference type="InterPro" id="IPR053924">
    <property type="entry name" value="RecX_HTH_2nd"/>
</dbReference>
<feature type="domain" description="RecX third three-helical" evidence="7">
    <location>
        <begin position="109"/>
        <end position="150"/>
    </location>
</feature>
<dbReference type="Proteomes" id="UP000433788">
    <property type="component" value="Unassembled WGS sequence"/>
</dbReference>
<feature type="domain" description="RecX second three-helical" evidence="6">
    <location>
        <begin position="60"/>
        <end position="100"/>
    </location>
</feature>
<dbReference type="Pfam" id="PF21981">
    <property type="entry name" value="RecX_HTH3"/>
    <property type="match status" value="1"/>
</dbReference>
<keyword evidence="10" id="KW-1185">Reference proteome</keyword>
<dbReference type="GO" id="GO:0006282">
    <property type="term" value="P:regulation of DNA repair"/>
    <property type="evidence" value="ECO:0007669"/>
    <property type="project" value="UniProtKB-UniRule"/>
</dbReference>
<evidence type="ECO:0000256" key="2">
    <source>
        <dbReference type="ARBA" id="ARBA00009695"/>
    </source>
</evidence>
<accession>A0A6N7QXF8</accession>
<dbReference type="HAMAP" id="MF_01114">
    <property type="entry name" value="RecX"/>
    <property type="match status" value="1"/>
</dbReference>
<evidence type="ECO:0000256" key="1">
    <source>
        <dbReference type="ARBA" id="ARBA00004496"/>
    </source>
</evidence>
<dbReference type="InterPro" id="IPR053926">
    <property type="entry name" value="RecX_HTH_1st"/>
</dbReference>
<dbReference type="PANTHER" id="PTHR33602">
    <property type="entry name" value="REGULATORY PROTEIN RECX FAMILY PROTEIN"/>
    <property type="match status" value="1"/>
</dbReference>
<feature type="domain" description="RecX first three-helical" evidence="8">
    <location>
        <begin position="14"/>
        <end position="46"/>
    </location>
</feature>
<evidence type="ECO:0000259" key="6">
    <source>
        <dbReference type="Pfam" id="PF02631"/>
    </source>
</evidence>
<evidence type="ECO:0000256" key="5">
    <source>
        <dbReference type="HAMAP-Rule" id="MF_01114"/>
    </source>
</evidence>
<evidence type="ECO:0000313" key="9">
    <source>
        <dbReference type="EMBL" id="MRH77354.1"/>
    </source>
</evidence>
<proteinExistence type="inferred from homology"/>
<comment type="caution">
    <text evidence="9">The sequence shown here is derived from an EMBL/GenBank/DDBJ whole genome shotgun (WGS) entry which is preliminary data.</text>
</comment>
<dbReference type="InterPro" id="IPR003783">
    <property type="entry name" value="Regulatory_RecX"/>
</dbReference>
<dbReference type="InterPro" id="IPR036388">
    <property type="entry name" value="WH-like_DNA-bd_sf"/>
</dbReference>
<dbReference type="AlphaFoldDB" id="A0A6N7QXF8"/>
<dbReference type="InterPro" id="IPR053925">
    <property type="entry name" value="RecX_HTH_3rd"/>
</dbReference>
<name>A0A6N7QXF8_9GAMM</name>
<evidence type="ECO:0000313" key="10">
    <source>
        <dbReference type="Proteomes" id="UP000433788"/>
    </source>
</evidence>
<sequence>MNLPKPTPEYEEVRERCLGLLARREHSRRELLRKLKQRGFDDAEIAHQVLDDLEEQGLLSEARFVESFVRTRIESGHGPLKIRAALQERGIGSAVASQALDDDRSIWRERCRQTWYKRFGTAPEDRNEIARHTRFLASRGFESEDIRAVLQEVTKASRHD</sequence>